<reference evidence="1 2" key="1">
    <citation type="submission" date="2013-08" db="EMBL/GenBank/DDBJ databases">
        <title>Intrasporangium oryzae NRRL B-24470.</title>
        <authorList>
            <person name="Liu H."/>
            <person name="Wang G."/>
        </authorList>
    </citation>
    <scope>NUCLEOTIDE SEQUENCE [LARGE SCALE GENOMIC DNA]</scope>
    <source>
        <strain evidence="1 2">NRRL B-24470</strain>
    </source>
</reference>
<dbReference type="OrthoDB" id="5115613at2"/>
<dbReference type="STRING" id="1386089.N865_20980"/>
<comment type="caution">
    <text evidence="1">The sequence shown here is derived from an EMBL/GenBank/DDBJ whole genome shotgun (WGS) entry which is preliminary data.</text>
</comment>
<evidence type="ECO:0000313" key="2">
    <source>
        <dbReference type="Proteomes" id="UP000019489"/>
    </source>
</evidence>
<gene>
    <name evidence="1" type="ORF">N865_20980</name>
</gene>
<name>W9G4M4_9MICO</name>
<dbReference type="Gene3D" id="2.30.110.10">
    <property type="entry name" value="Electron Transport, Fmn-binding Protein, Chain A"/>
    <property type="match status" value="1"/>
</dbReference>
<accession>W9G4M4</accession>
<dbReference type="Proteomes" id="UP000019489">
    <property type="component" value="Unassembled WGS sequence"/>
</dbReference>
<dbReference type="AlphaFoldDB" id="W9G4M4"/>
<evidence type="ECO:0000313" key="1">
    <source>
        <dbReference type="EMBL" id="EWS99752.1"/>
    </source>
</evidence>
<dbReference type="PATRIC" id="fig|1386089.3.peg.4040"/>
<proteinExistence type="predicted"/>
<dbReference type="EMBL" id="AWSA01000074">
    <property type="protein sequence ID" value="EWS99752.1"/>
    <property type="molecule type" value="Genomic_DNA"/>
</dbReference>
<protein>
    <submittedName>
        <fullName evidence="1">Pyridoxamine 5'-phosphate oxidase</fullName>
    </submittedName>
</protein>
<dbReference type="eggNOG" id="ENOG502ZG0F">
    <property type="taxonomic scope" value="Bacteria"/>
</dbReference>
<dbReference type="InterPro" id="IPR012349">
    <property type="entry name" value="Split_barrel_FMN-bd"/>
</dbReference>
<dbReference type="SUPFAM" id="SSF50475">
    <property type="entry name" value="FMN-binding split barrel"/>
    <property type="match status" value="1"/>
</dbReference>
<organism evidence="1 2">
    <name type="scientific">Intrasporangium oryzae NRRL B-24470</name>
    <dbReference type="NCBI Taxonomy" id="1386089"/>
    <lineage>
        <taxon>Bacteria</taxon>
        <taxon>Bacillati</taxon>
        <taxon>Actinomycetota</taxon>
        <taxon>Actinomycetes</taxon>
        <taxon>Micrococcales</taxon>
        <taxon>Intrasporangiaceae</taxon>
        <taxon>Intrasporangium</taxon>
    </lineage>
</organism>
<dbReference type="RefSeq" id="WP_051511172.1">
    <property type="nucleotide sequence ID" value="NZ_AWSA01000074.1"/>
</dbReference>
<keyword evidence="2" id="KW-1185">Reference proteome</keyword>
<sequence length="152" mass="16839">MTTWAEFANAEPDLAAFAWERMEGRIVYQATLRLDGGPRVHPVSPWLAAGLLCVSFRNTSPKMREVARDPRYALHTAQPWGDHAGDYGEFMARGSLEEIPPSHPAVLARPSQTTYGLVHYACSIVEAVATEYTDDEMPVYRRWKASEGSAAG</sequence>